<organism evidence="2">
    <name type="scientific">Acromyrmex echinatior</name>
    <name type="common">Panamanian leafcutter ant</name>
    <name type="synonym">Acromyrmex octospinosus echinatior</name>
    <dbReference type="NCBI Taxonomy" id="103372"/>
    <lineage>
        <taxon>Eukaryota</taxon>
        <taxon>Metazoa</taxon>
        <taxon>Ecdysozoa</taxon>
        <taxon>Arthropoda</taxon>
        <taxon>Hexapoda</taxon>
        <taxon>Insecta</taxon>
        <taxon>Pterygota</taxon>
        <taxon>Neoptera</taxon>
        <taxon>Endopterygota</taxon>
        <taxon>Hymenoptera</taxon>
        <taxon>Apocrita</taxon>
        <taxon>Aculeata</taxon>
        <taxon>Formicoidea</taxon>
        <taxon>Formicidae</taxon>
        <taxon>Myrmicinae</taxon>
        <taxon>Acromyrmex</taxon>
    </lineage>
</organism>
<protein>
    <submittedName>
        <fullName evidence="1">Uncharacterized protein</fullName>
    </submittedName>
</protein>
<evidence type="ECO:0000313" key="1">
    <source>
        <dbReference type="EMBL" id="EGI71107.1"/>
    </source>
</evidence>
<accession>F4W3X2</accession>
<keyword evidence="2" id="KW-1185">Reference proteome</keyword>
<name>F4W3X2_ACREC</name>
<proteinExistence type="predicted"/>
<dbReference type="EMBL" id="GL887490">
    <property type="protein sequence ID" value="EGI71107.1"/>
    <property type="molecule type" value="Genomic_DNA"/>
</dbReference>
<evidence type="ECO:0000313" key="2">
    <source>
        <dbReference type="Proteomes" id="UP000007755"/>
    </source>
</evidence>
<dbReference type="AlphaFoldDB" id="F4W3X2"/>
<gene>
    <name evidence="1" type="ORF">G5I_00073</name>
</gene>
<reference evidence="1" key="1">
    <citation type="submission" date="2011-02" db="EMBL/GenBank/DDBJ databases">
        <title>The genome of the leaf-cutting ant Acromyrmex echinatior suggests key adaptations to social evolution and fungus farming.</title>
        <authorList>
            <person name="Nygaard S."/>
            <person name="Zhang G."/>
        </authorList>
    </citation>
    <scope>NUCLEOTIDE SEQUENCE</scope>
</reference>
<sequence length="143" mass="17063">MGTVAHQKVQWQQNIPEERFDRKTSFKVYLRFSLFERRAMLKLFFNHEKQSVVVIIRNYYEERRPGNAMRRQEPECVKHRENDFRVPTPFAGVWSNPSVTNRQIPVFMDLLVYGLMIGLRLFIQIPSWTLDVGDGTVDSWLDR</sequence>
<dbReference type="Proteomes" id="UP000007755">
    <property type="component" value="Unassembled WGS sequence"/>
</dbReference>
<dbReference type="InParanoid" id="F4W3X2"/>